<keyword evidence="4" id="KW-0808">Transferase</keyword>
<dbReference type="PANTHER" id="PTHR23245:SF25">
    <property type="entry name" value="TRNA WYBUTOSINE-SYNTHESIZING PROTEIN 2 HOMOLOG"/>
    <property type="match status" value="1"/>
</dbReference>
<dbReference type="InterPro" id="IPR029063">
    <property type="entry name" value="SAM-dependent_MTases_sf"/>
</dbReference>
<dbReference type="GO" id="GO:0102522">
    <property type="term" value="F:tRNA 4-demethylwyosine alpha-amino-alpha-carboxypropyltransferase activity"/>
    <property type="evidence" value="ECO:0007669"/>
    <property type="project" value="UniProtKB-EC"/>
</dbReference>
<keyword evidence="4" id="KW-0489">Methyltransferase</keyword>
<dbReference type="PROSITE" id="PS51684">
    <property type="entry name" value="SAM_MT_TRM5_TYW2"/>
    <property type="match status" value="1"/>
</dbReference>
<dbReference type="PANTHER" id="PTHR23245">
    <property type="entry name" value="TRNA METHYLTRANSFERASE"/>
    <property type="match status" value="1"/>
</dbReference>
<feature type="domain" description="SAM-dependent methyltransferase TRM5/TYW2-type" evidence="3">
    <location>
        <begin position="1"/>
        <end position="227"/>
    </location>
</feature>
<dbReference type="GO" id="GO:0005737">
    <property type="term" value="C:cytoplasm"/>
    <property type="evidence" value="ECO:0007669"/>
    <property type="project" value="TreeGrafter"/>
</dbReference>
<comment type="catalytic activity">
    <reaction evidence="2">
        <text>4-demethylwyosine(37) in tRNA(Phe) + S-adenosyl-L-methionine = 4-demethyl-7-[(3S)-3-amino-3-carboxypropyl]wyosine(37) in tRNA(Phe) + S-methyl-5'-thioadenosine + H(+)</text>
        <dbReference type="Rhea" id="RHEA:36355"/>
        <dbReference type="Rhea" id="RHEA-COMP:10164"/>
        <dbReference type="Rhea" id="RHEA-COMP:10378"/>
        <dbReference type="ChEBI" id="CHEBI:15378"/>
        <dbReference type="ChEBI" id="CHEBI:17509"/>
        <dbReference type="ChEBI" id="CHEBI:59789"/>
        <dbReference type="ChEBI" id="CHEBI:64315"/>
        <dbReference type="ChEBI" id="CHEBI:73550"/>
        <dbReference type="EC" id="2.5.1.114"/>
    </reaction>
</comment>
<evidence type="ECO:0000256" key="1">
    <source>
        <dbReference type="ARBA" id="ARBA00012265"/>
    </source>
</evidence>
<dbReference type="InterPro" id="IPR030382">
    <property type="entry name" value="MeTrfase_TRM5/TYW2"/>
</dbReference>
<evidence type="ECO:0000256" key="2">
    <source>
        <dbReference type="ARBA" id="ARBA00049400"/>
    </source>
</evidence>
<protein>
    <recommendedName>
        <fullName evidence="1">tRNA(Phe) (4-demethylwyosine(37)-C(7)) aminocarboxypropyltransferase</fullName>
        <ecNumber evidence="1">2.5.1.114</ecNumber>
    </recommendedName>
</protein>
<dbReference type="GO" id="GO:0031591">
    <property type="term" value="P:wybutosine biosynthetic process"/>
    <property type="evidence" value="ECO:0007669"/>
    <property type="project" value="TreeGrafter"/>
</dbReference>
<dbReference type="SUPFAM" id="SSF53335">
    <property type="entry name" value="S-adenosyl-L-methionine-dependent methyltransferases"/>
    <property type="match status" value="1"/>
</dbReference>
<dbReference type="GO" id="GO:0008175">
    <property type="term" value="F:tRNA methyltransferase activity"/>
    <property type="evidence" value="ECO:0007669"/>
    <property type="project" value="TreeGrafter"/>
</dbReference>
<keyword evidence="5" id="KW-1185">Reference proteome</keyword>
<dbReference type="Gene3D" id="3.40.50.150">
    <property type="entry name" value="Vaccinia Virus protein VP39"/>
    <property type="match status" value="1"/>
</dbReference>
<dbReference type="AlphaFoldDB" id="A0A1W5DAP3"/>
<sequence length="247" mass="26713">MFSRGNIREKARILALRFPAHEAAGGEVGNVGVAEAAAERGWSAVDLYAGIGYFAFSYVRRGAAVVLCWEINPWSVEGLRRGCRANGWGEATVVERGSGGDGAGMGKLVVYAEDNRFAAERVEKLRAAIPPVRHVNCGFLPTSYPSWRIAVRVLDPSDGGWIHVHENIAVTDIAKRAEEMVDLIASYVAETPRSSAEQWTVSCQHIERVKSYAPGVLHCVVDISIMPPPLPPPPSQATPPATSSPQR</sequence>
<name>A0A1W5DAP3_9LECA</name>
<dbReference type="GO" id="GO:0030488">
    <property type="term" value="P:tRNA methylation"/>
    <property type="evidence" value="ECO:0007669"/>
    <property type="project" value="TreeGrafter"/>
</dbReference>
<proteinExistence type="predicted"/>
<dbReference type="Proteomes" id="UP000192927">
    <property type="component" value="Unassembled WGS sequence"/>
</dbReference>
<evidence type="ECO:0000313" key="4">
    <source>
        <dbReference type="EMBL" id="SLM40228.1"/>
    </source>
</evidence>
<dbReference type="EC" id="2.5.1.114" evidence="1"/>
<reference evidence="5" key="1">
    <citation type="submission" date="2017-03" db="EMBL/GenBank/DDBJ databases">
        <authorList>
            <person name="Sharma R."/>
            <person name="Thines M."/>
        </authorList>
    </citation>
    <scope>NUCLEOTIDE SEQUENCE [LARGE SCALE GENOMIC DNA]</scope>
</reference>
<dbReference type="EMBL" id="FWEW01003658">
    <property type="protein sequence ID" value="SLM40228.1"/>
    <property type="molecule type" value="Genomic_DNA"/>
</dbReference>
<accession>A0A1W5DAP3</accession>
<organism evidence="4 5">
    <name type="scientific">Lasallia pustulata</name>
    <dbReference type="NCBI Taxonomy" id="136370"/>
    <lineage>
        <taxon>Eukaryota</taxon>
        <taxon>Fungi</taxon>
        <taxon>Dikarya</taxon>
        <taxon>Ascomycota</taxon>
        <taxon>Pezizomycotina</taxon>
        <taxon>Lecanoromycetes</taxon>
        <taxon>OSLEUM clade</taxon>
        <taxon>Umbilicariomycetidae</taxon>
        <taxon>Umbilicariales</taxon>
        <taxon>Umbilicariaceae</taxon>
        <taxon>Lasallia</taxon>
    </lineage>
</organism>
<evidence type="ECO:0000259" key="3">
    <source>
        <dbReference type="PROSITE" id="PS51684"/>
    </source>
</evidence>
<evidence type="ECO:0000313" key="5">
    <source>
        <dbReference type="Proteomes" id="UP000192927"/>
    </source>
</evidence>